<keyword evidence="4" id="KW-1185">Reference proteome</keyword>
<feature type="compositionally biased region" description="Basic and acidic residues" evidence="1">
    <location>
        <begin position="198"/>
        <end position="213"/>
    </location>
</feature>
<sequence>STGKQCKLSPGKDRCSKHAHSNITENYNDCNIVMPPQLETNQVGRVDGDTRLDTSVESEVKPVESSSLEMSKDPIMDETNVVPLAADNTVYKEEDTSKSKELNNSITERYDFNIIESENILRFSEYMDCWCEAGRNINFSCVSEECPFEEAEGYLYKIQINNIINDKVKGRRYFYFHSEDDKNKSQLKSIVGGTDPNGLKEWKAKYEPMEPKQKDKKKKKDESPPMEFPTFQTHYKKGELPPIFDCKVSESYLDVINLKKKVITMKRLYQFVKDNIAYILQGGNGYYLTKNKDAFGEIDYEVVKDIKQFDMVFYITLEDEVENDQNREDAIKVVLMEVVAHYRDDITFGRVDFVPYNAKTGACDIKLNTFDRNSNQVFNKFNGFVHKYDPDFIVDKSKFESFTSHIKQIWGDGEDNMLEYIMKRFAWHVQRPYQKTGACVVLEGEEGCGKNIVFEVLTNHVIGKQYCLETPKIKLLTGRFNSARERKILTVLNEAANVNKSSHEDQEELKDCITEPTCEIERKGIDAYKVKDCNNIFIASNNSYSVKASNRMRRFVYLILRNDRIGDKAYFDNILNEFDNADGGIHLYHYLMSIDLNGFHPQNDAPMTRAKSEMQNLQLRNQSSGWSSVLPMERTVLGPNHKKQINRIRKRGYDLSVNGLQHKITVYIKRDDLFD</sequence>
<dbReference type="AlphaFoldDB" id="A0AAV2YW87"/>
<evidence type="ECO:0000313" key="3">
    <source>
        <dbReference type="EMBL" id="DAZ97452.1"/>
    </source>
</evidence>
<proteinExistence type="predicted"/>
<protein>
    <recommendedName>
        <fullName evidence="2">NrS-1 polymerase-like helicase domain-containing protein</fullName>
    </recommendedName>
</protein>
<evidence type="ECO:0000256" key="1">
    <source>
        <dbReference type="SAM" id="MobiDB-lite"/>
    </source>
</evidence>
<dbReference type="EMBL" id="DAKRPA010000135">
    <property type="protein sequence ID" value="DAZ97452.1"/>
    <property type="molecule type" value="Genomic_DNA"/>
</dbReference>
<gene>
    <name evidence="3" type="ORF">N0F65_009903</name>
</gene>
<reference evidence="3" key="1">
    <citation type="submission" date="2022-11" db="EMBL/GenBank/DDBJ databases">
        <authorList>
            <person name="Morgan W.R."/>
            <person name="Tartar A."/>
        </authorList>
    </citation>
    <scope>NUCLEOTIDE SEQUENCE</scope>
    <source>
        <strain evidence="3">ARSEF 373</strain>
    </source>
</reference>
<accession>A0AAV2YW87</accession>
<evidence type="ECO:0000313" key="4">
    <source>
        <dbReference type="Proteomes" id="UP001146120"/>
    </source>
</evidence>
<reference evidence="3" key="2">
    <citation type="journal article" date="2023" name="Microbiol Resour">
        <title>Decontamination and Annotation of the Draft Genome Sequence of the Oomycete Lagenidium giganteum ARSEF 373.</title>
        <authorList>
            <person name="Morgan W.R."/>
            <person name="Tartar A."/>
        </authorList>
    </citation>
    <scope>NUCLEOTIDE SEQUENCE</scope>
    <source>
        <strain evidence="3">ARSEF 373</strain>
    </source>
</reference>
<dbReference type="Pfam" id="PF19263">
    <property type="entry name" value="DUF5906"/>
    <property type="match status" value="1"/>
</dbReference>
<feature type="region of interest" description="Disordered" evidence="1">
    <location>
        <begin position="187"/>
        <end position="232"/>
    </location>
</feature>
<dbReference type="Proteomes" id="UP001146120">
    <property type="component" value="Unassembled WGS sequence"/>
</dbReference>
<dbReference type="InterPro" id="IPR027417">
    <property type="entry name" value="P-loop_NTPase"/>
</dbReference>
<comment type="caution">
    <text evidence="3">The sequence shown here is derived from an EMBL/GenBank/DDBJ whole genome shotgun (WGS) entry which is preliminary data.</text>
</comment>
<feature type="non-terminal residue" evidence="3">
    <location>
        <position position="1"/>
    </location>
</feature>
<organism evidence="3 4">
    <name type="scientific">Lagenidium giganteum</name>
    <dbReference type="NCBI Taxonomy" id="4803"/>
    <lineage>
        <taxon>Eukaryota</taxon>
        <taxon>Sar</taxon>
        <taxon>Stramenopiles</taxon>
        <taxon>Oomycota</taxon>
        <taxon>Peronosporomycetes</taxon>
        <taxon>Pythiales</taxon>
        <taxon>Pythiaceae</taxon>
    </lineage>
</organism>
<dbReference type="Gene3D" id="3.40.50.300">
    <property type="entry name" value="P-loop containing nucleotide triphosphate hydrolases"/>
    <property type="match status" value="1"/>
</dbReference>
<name>A0AAV2YW87_9STRA</name>
<evidence type="ECO:0000259" key="2">
    <source>
        <dbReference type="Pfam" id="PF19263"/>
    </source>
</evidence>
<feature type="domain" description="NrS-1 polymerase-like helicase" evidence="2">
    <location>
        <begin position="442"/>
        <end position="554"/>
    </location>
</feature>
<dbReference type="InterPro" id="IPR045455">
    <property type="entry name" value="NrS-1_pol-like_helicase"/>
</dbReference>